<dbReference type="PANTHER" id="PTHR44858:SF1">
    <property type="entry name" value="UDP-N-ACETYLGLUCOSAMINE--PEPTIDE N-ACETYLGLUCOSAMINYLTRANSFERASE SPINDLY-RELATED"/>
    <property type="match status" value="1"/>
</dbReference>
<evidence type="ECO:0000313" key="1">
    <source>
        <dbReference type="EMBL" id="BDI32301.1"/>
    </source>
</evidence>
<dbReference type="AlphaFoldDB" id="A0A402CXD8"/>
<dbReference type="Proteomes" id="UP000287394">
    <property type="component" value="Chromosome"/>
</dbReference>
<dbReference type="SUPFAM" id="SSF48452">
    <property type="entry name" value="TPR-like"/>
    <property type="match status" value="3"/>
</dbReference>
<dbReference type="SMART" id="SM00028">
    <property type="entry name" value="TPR"/>
    <property type="match status" value="13"/>
</dbReference>
<reference evidence="1 2" key="1">
    <citation type="journal article" date="2019" name="Int. J. Syst. Evol. Microbiol.">
        <title>Capsulimonas corticalis gen. nov., sp. nov., an aerobic capsulated bacterium, of a novel bacterial order, Capsulimonadales ord. nov., of the class Armatimonadia of the phylum Armatimonadetes.</title>
        <authorList>
            <person name="Li J."/>
            <person name="Kudo C."/>
            <person name="Tonouchi A."/>
        </authorList>
    </citation>
    <scope>NUCLEOTIDE SEQUENCE [LARGE SCALE GENOMIC DNA]</scope>
    <source>
        <strain evidence="1 2">AX-7</strain>
    </source>
</reference>
<dbReference type="Pfam" id="PF13181">
    <property type="entry name" value="TPR_8"/>
    <property type="match status" value="1"/>
</dbReference>
<keyword evidence="2" id="KW-1185">Reference proteome</keyword>
<dbReference type="KEGG" id="ccot:CCAX7_43520"/>
<sequence>MICSYCGARTNPGAVVCNNCGVILRAGDTEKRLPKPAVKRGSLVRIAAIAVAAIAGAIVGKLMIGVLLHVPPAAGTAIGAVMGAALVYVVSGAKFLYYSNLYRTRHAFLQSRIRNVLSSSEQKYEKVLEKNATAEARLSLAVAHLLQDEVEKSVQEFQRAQKMGAKEPPFFNNAGVALARRGSIPQSVEMFQRASSLNGHHGEPHANLAHAIVQSAEAVDELNTERALAEVQCTVEIDGDKPIYHDWKGLILCRAKKYDLAIDEFNKAINCPGYTKFTRADAHNNIAVALFMKGDIRGAMTEVQSALRLDPSHGRALSNLGVLTLLQGNAATGLETLQAARKLDPKSAPVRNNLGYGMCRVGAVNEGIREFREGILLDPGIFEPYYNLGKIYIDADVLEVAERNLVRAMQLNSQSWETLVAMALIRLHQEQMDAALELLTDANNISKKQPLTLATMGICHTRLGNYKLAARLLLEASELDPGNSEFHAHLGWLYIHEDSITVAGERFSEAISIDSKIPEYHNNIGLCQISNGAYDAALTSFRKCESLNPDFTKTHYHLGYVFALQKNLDLAVKEWEQTVRVEGAFADGHVNLGVAYYQKENYDKAGVEFRRVIGLRQDRMEDFSNLALALSKQGISIRKASRTKDDAKWKESVERHKQALDMFDRALALDPKNVMLHSNRGLSCFFANRPEDAMQEWAIVSKIDPNYARKREKKQQSEFDDSAVGFVSLNLLDRVATIKPRTADYVYQLSPGYDTDSWDLMIDDAAMKDIPELNRQSRQLERSLQALTL</sequence>
<dbReference type="Pfam" id="PF13432">
    <property type="entry name" value="TPR_16"/>
    <property type="match status" value="3"/>
</dbReference>
<dbReference type="Gene3D" id="1.25.40.10">
    <property type="entry name" value="Tetratricopeptide repeat domain"/>
    <property type="match status" value="5"/>
</dbReference>
<dbReference type="PROSITE" id="PS50005">
    <property type="entry name" value="TPR"/>
    <property type="match status" value="4"/>
</dbReference>
<dbReference type="EMBL" id="AP025739">
    <property type="protein sequence ID" value="BDI32301.1"/>
    <property type="molecule type" value="Genomic_DNA"/>
</dbReference>
<gene>
    <name evidence="1" type="ORF">CCAX7_43520</name>
</gene>
<protein>
    <submittedName>
        <fullName evidence="1">Uncharacterized protein</fullName>
    </submittedName>
</protein>
<dbReference type="RefSeq" id="WP_119322016.1">
    <property type="nucleotide sequence ID" value="NZ_AP025739.1"/>
</dbReference>
<dbReference type="InterPro" id="IPR050498">
    <property type="entry name" value="Ycf3"/>
</dbReference>
<accession>A0A402CXD8</accession>
<dbReference type="PANTHER" id="PTHR44858">
    <property type="entry name" value="TETRATRICOPEPTIDE REPEAT PROTEIN 6"/>
    <property type="match status" value="1"/>
</dbReference>
<proteinExistence type="predicted"/>
<dbReference type="InterPro" id="IPR011990">
    <property type="entry name" value="TPR-like_helical_dom_sf"/>
</dbReference>
<name>A0A402CXD8_9BACT</name>
<evidence type="ECO:0000313" key="2">
    <source>
        <dbReference type="Proteomes" id="UP000287394"/>
    </source>
</evidence>
<dbReference type="InterPro" id="IPR019734">
    <property type="entry name" value="TPR_rpt"/>
</dbReference>
<organism evidence="1 2">
    <name type="scientific">Capsulimonas corticalis</name>
    <dbReference type="NCBI Taxonomy" id="2219043"/>
    <lineage>
        <taxon>Bacteria</taxon>
        <taxon>Bacillati</taxon>
        <taxon>Armatimonadota</taxon>
        <taxon>Armatimonadia</taxon>
        <taxon>Capsulimonadales</taxon>
        <taxon>Capsulimonadaceae</taxon>
        <taxon>Capsulimonas</taxon>
    </lineage>
</organism>